<dbReference type="EMBL" id="AVCH01000177">
    <property type="protein sequence ID" value="KFN45762.1"/>
    <property type="molecule type" value="Genomic_DNA"/>
</dbReference>
<dbReference type="eggNOG" id="COG4319">
    <property type="taxonomic scope" value="Bacteria"/>
</dbReference>
<feature type="chain" id="PRO_5001869179" description="SnoaL-like domain-containing protein" evidence="1">
    <location>
        <begin position="21"/>
        <end position="155"/>
    </location>
</feature>
<dbReference type="STRING" id="1384054.N790_09355"/>
<name>A0A091B2H3_9GAMM</name>
<evidence type="ECO:0000256" key="1">
    <source>
        <dbReference type="SAM" id="SignalP"/>
    </source>
</evidence>
<protein>
    <recommendedName>
        <fullName evidence="2">SnoaL-like domain-containing protein</fullName>
    </recommendedName>
</protein>
<proteinExistence type="predicted"/>
<dbReference type="RefSeq" id="WP_052385878.1">
    <property type="nucleotide sequence ID" value="NZ_AVCH01000177.1"/>
</dbReference>
<gene>
    <name evidence="3" type="ORF">N790_09355</name>
</gene>
<dbReference type="Gene3D" id="3.10.450.50">
    <property type="match status" value="1"/>
</dbReference>
<dbReference type="InterPro" id="IPR032710">
    <property type="entry name" value="NTF2-like_dom_sf"/>
</dbReference>
<dbReference type="PROSITE" id="PS51257">
    <property type="entry name" value="PROKAR_LIPOPROTEIN"/>
    <property type="match status" value="1"/>
</dbReference>
<feature type="signal peptide" evidence="1">
    <location>
        <begin position="1"/>
        <end position="20"/>
    </location>
</feature>
<dbReference type="AlphaFoldDB" id="A0A091B2H3"/>
<keyword evidence="1" id="KW-0732">Signal</keyword>
<reference evidence="3 4" key="1">
    <citation type="submission" date="2013-09" db="EMBL/GenBank/DDBJ databases">
        <title>Genome sequencing of Arenimonas malthae.</title>
        <authorList>
            <person name="Chen F."/>
            <person name="Wang G."/>
        </authorList>
    </citation>
    <scope>NUCLEOTIDE SEQUENCE [LARGE SCALE GENOMIC DNA]</scope>
    <source>
        <strain evidence="3 4">CC-JY-1</strain>
    </source>
</reference>
<feature type="domain" description="SnoaL-like" evidence="2">
    <location>
        <begin position="42"/>
        <end position="138"/>
    </location>
</feature>
<organism evidence="3 4">
    <name type="scientific">Arenimonas malthae CC-JY-1</name>
    <dbReference type="NCBI Taxonomy" id="1384054"/>
    <lineage>
        <taxon>Bacteria</taxon>
        <taxon>Pseudomonadati</taxon>
        <taxon>Pseudomonadota</taxon>
        <taxon>Gammaproteobacteria</taxon>
        <taxon>Lysobacterales</taxon>
        <taxon>Lysobacteraceae</taxon>
        <taxon>Arenimonas</taxon>
    </lineage>
</organism>
<evidence type="ECO:0000259" key="2">
    <source>
        <dbReference type="Pfam" id="PF12680"/>
    </source>
</evidence>
<sequence>MKTRLLFPALALAFAGCATVDPGMPANDNAELVRQATAAETAFAQSMADRDLEAFASFIADDAIFSPGPNTLRGKAAVLAAWSKYFEGEQAPFSWRPETVVVSAAGQLAATKGPVFDPSGKPIAEFRSTWRREADGSWKVVFDDGTCLCKPQGAQ</sequence>
<comment type="caution">
    <text evidence="3">The sequence shown here is derived from an EMBL/GenBank/DDBJ whole genome shotgun (WGS) entry which is preliminary data.</text>
</comment>
<evidence type="ECO:0000313" key="3">
    <source>
        <dbReference type="EMBL" id="KFN45762.1"/>
    </source>
</evidence>
<dbReference type="Pfam" id="PF12680">
    <property type="entry name" value="SnoaL_2"/>
    <property type="match status" value="1"/>
</dbReference>
<dbReference type="SUPFAM" id="SSF54427">
    <property type="entry name" value="NTF2-like"/>
    <property type="match status" value="1"/>
</dbReference>
<dbReference type="PATRIC" id="fig|1384054.3.peg.1984"/>
<keyword evidence="4" id="KW-1185">Reference proteome</keyword>
<accession>A0A091B2H3</accession>
<dbReference type="Proteomes" id="UP000029392">
    <property type="component" value="Unassembled WGS sequence"/>
</dbReference>
<evidence type="ECO:0000313" key="4">
    <source>
        <dbReference type="Proteomes" id="UP000029392"/>
    </source>
</evidence>
<dbReference type="InterPro" id="IPR037401">
    <property type="entry name" value="SnoaL-like"/>
</dbReference>